<accession>A0A7W8XR57</accession>
<evidence type="ECO:0000256" key="2">
    <source>
        <dbReference type="SAM" id="Phobius"/>
    </source>
</evidence>
<comment type="caution">
    <text evidence="3">The sequence shown here is derived from an EMBL/GenBank/DDBJ whole genome shotgun (WGS) entry which is preliminary data.</text>
</comment>
<keyword evidence="1" id="KW-0175">Coiled coil</keyword>
<keyword evidence="2" id="KW-0812">Transmembrane</keyword>
<dbReference type="EMBL" id="JACHBI010000004">
    <property type="protein sequence ID" value="MBB5574087.1"/>
    <property type="molecule type" value="Genomic_DNA"/>
</dbReference>
<feature type="transmembrane region" description="Helical" evidence="2">
    <location>
        <begin position="6"/>
        <end position="23"/>
    </location>
</feature>
<gene>
    <name evidence="3" type="ORF">GGD50_002709</name>
</gene>
<organism evidence="3 4">
    <name type="scientific">Rhizobium paranaense</name>
    <dbReference type="NCBI Taxonomy" id="1650438"/>
    <lineage>
        <taxon>Bacteria</taxon>
        <taxon>Pseudomonadati</taxon>
        <taxon>Pseudomonadota</taxon>
        <taxon>Alphaproteobacteria</taxon>
        <taxon>Hyphomicrobiales</taxon>
        <taxon>Rhizobiaceae</taxon>
        <taxon>Rhizobium/Agrobacterium group</taxon>
        <taxon>Rhizobium</taxon>
    </lineage>
</organism>
<sequence length="212" mass="22406">MWFQILGAVIVVVAIGIYIVFLFRGKKVGKAEASLLGMMILVGFGMMLLDRITEFKVLGIGTIKAATAQASVDAGTIQALKTRVENQSATVDAVAAQAKNAAGLSNKAASQINAADQKLADLNATLSAAKVTLERLQKDADFGNVIQQAQNDDRGAFDKLSLIANDQSSPMRNGLTPLRTLSRMLTAKGFTKLTSNSLGQLTSSLTSYPSVL</sequence>
<protein>
    <submittedName>
        <fullName evidence="3">Uncharacterized protein</fullName>
    </submittedName>
</protein>
<feature type="transmembrane region" description="Helical" evidence="2">
    <location>
        <begin position="35"/>
        <end position="53"/>
    </location>
</feature>
<evidence type="ECO:0000256" key="1">
    <source>
        <dbReference type="SAM" id="Coils"/>
    </source>
</evidence>
<dbReference type="RefSeq" id="WP_107109540.1">
    <property type="nucleotide sequence ID" value="NZ_JACHBI010000004.1"/>
</dbReference>
<reference evidence="3 4" key="1">
    <citation type="submission" date="2020-08" db="EMBL/GenBank/DDBJ databases">
        <title>Genomic Encyclopedia of Type Strains, Phase IV (KMG-V): Genome sequencing to study the core and pangenomes of soil and plant-associated prokaryotes.</title>
        <authorList>
            <person name="Whitman W."/>
        </authorList>
    </citation>
    <scope>NUCLEOTIDE SEQUENCE [LARGE SCALE GENOMIC DNA]</scope>
    <source>
        <strain evidence="3 4">SEMIA 4064</strain>
    </source>
</reference>
<keyword evidence="2" id="KW-1133">Transmembrane helix</keyword>
<dbReference type="Proteomes" id="UP000549882">
    <property type="component" value="Unassembled WGS sequence"/>
</dbReference>
<evidence type="ECO:0000313" key="3">
    <source>
        <dbReference type="EMBL" id="MBB5574087.1"/>
    </source>
</evidence>
<dbReference type="AlphaFoldDB" id="A0A7W8XR57"/>
<evidence type="ECO:0000313" key="4">
    <source>
        <dbReference type="Proteomes" id="UP000549882"/>
    </source>
</evidence>
<feature type="coiled-coil region" evidence="1">
    <location>
        <begin position="105"/>
        <end position="139"/>
    </location>
</feature>
<proteinExistence type="predicted"/>
<keyword evidence="4" id="KW-1185">Reference proteome</keyword>
<keyword evidence="2" id="KW-0472">Membrane</keyword>
<name>A0A7W8XR57_9HYPH</name>